<accession>A0A5B7G983</accession>
<evidence type="ECO:0000256" key="1">
    <source>
        <dbReference type="SAM" id="SignalP"/>
    </source>
</evidence>
<comment type="caution">
    <text evidence="2">The sequence shown here is derived from an EMBL/GenBank/DDBJ whole genome shotgun (WGS) entry which is preliminary data.</text>
</comment>
<gene>
    <name evidence="2" type="ORF">E2C01_047693</name>
</gene>
<dbReference type="EMBL" id="VSRR010011880">
    <property type="protein sequence ID" value="MPC53793.1"/>
    <property type="molecule type" value="Genomic_DNA"/>
</dbReference>
<proteinExistence type="predicted"/>
<dbReference type="Proteomes" id="UP000324222">
    <property type="component" value="Unassembled WGS sequence"/>
</dbReference>
<organism evidence="2 3">
    <name type="scientific">Portunus trituberculatus</name>
    <name type="common">Swimming crab</name>
    <name type="synonym">Neptunus trituberculatus</name>
    <dbReference type="NCBI Taxonomy" id="210409"/>
    <lineage>
        <taxon>Eukaryota</taxon>
        <taxon>Metazoa</taxon>
        <taxon>Ecdysozoa</taxon>
        <taxon>Arthropoda</taxon>
        <taxon>Crustacea</taxon>
        <taxon>Multicrustacea</taxon>
        <taxon>Malacostraca</taxon>
        <taxon>Eumalacostraca</taxon>
        <taxon>Eucarida</taxon>
        <taxon>Decapoda</taxon>
        <taxon>Pleocyemata</taxon>
        <taxon>Brachyura</taxon>
        <taxon>Eubrachyura</taxon>
        <taxon>Portunoidea</taxon>
        <taxon>Portunidae</taxon>
        <taxon>Portuninae</taxon>
        <taxon>Portunus</taxon>
    </lineage>
</organism>
<reference evidence="2 3" key="1">
    <citation type="submission" date="2019-05" db="EMBL/GenBank/DDBJ databases">
        <title>Another draft genome of Portunus trituberculatus and its Hox gene families provides insights of decapod evolution.</title>
        <authorList>
            <person name="Jeong J.-H."/>
            <person name="Song I."/>
            <person name="Kim S."/>
            <person name="Choi T."/>
            <person name="Kim D."/>
            <person name="Ryu S."/>
            <person name="Kim W."/>
        </authorList>
    </citation>
    <scope>NUCLEOTIDE SEQUENCE [LARGE SCALE GENOMIC DNA]</scope>
    <source>
        <tissue evidence="2">Muscle</tissue>
    </source>
</reference>
<protein>
    <submittedName>
        <fullName evidence="2">Uncharacterized protein</fullName>
    </submittedName>
</protein>
<feature type="signal peptide" evidence="1">
    <location>
        <begin position="1"/>
        <end position="28"/>
    </location>
</feature>
<dbReference type="AlphaFoldDB" id="A0A5B7G983"/>
<evidence type="ECO:0000313" key="2">
    <source>
        <dbReference type="EMBL" id="MPC53793.1"/>
    </source>
</evidence>
<name>A0A5B7G983_PORTR</name>
<keyword evidence="1" id="KW-0732">Signal</keyword>
<keyword evidence="3" id="KW-1185">Reference proteome</keyword>
<feature type="chain" id="PRO_5023018924" evidence="1">
    <location>
        <begin position="29"/>
        <end position="65"/>
    </location>
</feature>
<evidence type="ECO:0000313" key="3">
    <source>
        <dbReference type="Proteomes" id="UP000324222"/>
    </source>
</evidence>
<sequence>MAVRVSLTSLGQLFTVHCSLFTVQYVHSTNPLICLHCLTLPCLTLPHLPHSPHPASLAMPLVLHS</sequence>